<name>A0A8S1JU69_PARPR</name>
<evidence type="ECO:0000313" key="4">
    <source>
        <dbReference type="Proteomes" id="UP000688137"/>
    </source>
</evidence>
<feature type="transmembrane region" description="Helical" evidence="1">
    <location>
        <begin position="328"/>
        <end position="350"/>
    </location>
</feature>
<dbReference type="Proteomes" id="UP000688137">
    <property type="component" value="Unassembled WGS sequence"/>
</dbReference>
<dbReference type="GO" id="GO:0035725">
    <property type="term" value="P:sodium ion transmembrane transport"/>
    <property type="evidence" value="ECO:0007669"/>
    <property type="project" value="TreeGrafter"/>
</dbReference>
<dbReference type="GO" id="GO:0098855">
    <property type="term" value="C:HCN channel complex"/>
    <property type="evidence" value="ECO:0007669"/>
    <property type="project" value="TreeGrafter"/>
</dbReference>
<dbReference type="PANTHER" id="PTHR45689">
    <property type="entry name" value="I[[H]] CHANNEL, ISOFORM E"/>
    <property type="match status" value="1"/>
</dbReference>
<feature type="transmembrane region" description="Helical" evidence="1">
    <location>
        <begin position="190"/>
        <end position="211"/>
    </location>
</feature>
<feature type="domain" description="Cyclic nucleotide-binding" evidence="2">
    <location>
        <begin position="553"/>
        <end position="616"/>
    </location>
</feature>
<keyword evidence="4" id="KW-1185">Reference proteome</keyword>
<reference evidence="3" key="1">
    <citation type="submission" date="2021-01" db="EMBL/GenBank/DDBJ databases">
        <authorList>
            <consortium name="Genoscope - CEA"/>
            <person name="William W."/>
        </authorList>
    </citation>
    <scope>NUCLEOTIDE SEQUENCE</scope>
</reference>
<dbReference type="InterPro" id="IPR051413">
    <property type="entry name" value="K/Na_HCN_channel"/>
</dbReference>
<evidence type="ECO:0000256" key="1">
    <source>
        <dbReference type="SAM" id="Phobius"/>
    </source>
</evidence>
<evidence type="ECO:0000259" key="2">
    <source>
        <dbReference type="PROSITE" id="PS50042"/>
    </source>
</evidence>
<proteinExistence type="predicted"/>
<dbReference type="AlphaFoldDB" id="A0A8S1JU69"/>
<dbReference type="EMBL" id="CAJJDM010000006">
    <property type="protein sequence ID" value="CAD8045139.1"/>
    <property type="molecule type" value="Genomic_DNA"/>
</dbReference>
<dbReference type="PROSITE" id="PS50042">
    <property type="entry name" value="CNMP_BINDING_3"/>
    <property type="match status" value="1"/>
</dbReference>
<dbReference type="Pfam" id="PF07885">
    <property type="entry name" value="Ion_trans_2"/>
    <property type="match status" value="1"/>
</dbReference>
<evidence type="ECO:0000313" key="3">
    <source>
        <dbReference type="EMBL" id="CAD8045139.1"/>
    </source>
</evidence>
<keyword evidence="1" id="KW-0472">Membrane</keyword>
<organism evidence="3 4">
    <name type="scientific">Paramecium primaurelia</name>
    <dbReference type="NCBI Taxonomy" id="5886"/>
    <lineage>
        <taxon>Eukaryota</taxon>
        <taxon>Sar</taxon>
        <taxon>Alveolata</taxon>
        <taxon>Ciliophora</taxon>
        <taxon>Intramacronucleata</taxon>
        <taxon>Oligohymenophorea</taxon>
        <taxon>Peniculida</taxon>
        <taxon>Parameciidae</taxon>
        <taxon>Paramecium</taxon>
    </lineage>
</organism>
<sequence length="1027" mass="121367">MSLTLKPQLILCTDENIDDYKDPCMEASFELVQIQNEYQKEKEIETNRIKTQSDEHQTFIKTRKYRSSQELQIKPAFQKNEKKNHEITGKIQAKSIMVSYLVKRFLTKLSASRRHRLFFKHKHFQIVGDKASGEEQTLGEIKSIQKSKSKKGKSKNILQLVLSIILECPNFVSTVFKQLPIIYPQDIHKIIWDISFCFVLIYFFVMIPLELAFNKGLLYLQCIWLTVPLCLFLLIDYIMKMSTVYYENGQPIIDKNKIFKNYLKNGFISDGLAILVIIFNFFNYFYIKSYWISLLQLCFVTQFSYFTKIIKNVEESINLDKTSSSILNLAKLLLTILYFVHLYSCLWFFIGDYGGQMNWSNWLDDRHLKNESSVSQYLESFYFSTVTMISVGYGDIVPQNELEKVLTILFMLTTCIQLSFTINTVAQIFSSINHATENTSEKIRIINKYMSKKNISFGLQYQIRQYIKIYWSQQMKEENEMEEVLINSLSENLKNKLIEEANSSILDKCEFIKNTFTNQTKSKLIRLLKTVFINPEQTITSQLPQFIEPCLCFIESGELHLQNNSKIDNSELIKFNQGQYFGLNELLTGQLPTLQLQSESFVQLTVLLRSEFLDVLRENPIDYETFCAIKDQILMHDLDVQSKCMSCNCSGHTISNCPVVHFVVDREKVIKSHQFYHSQKRQQFVRKRRPRHMFHPILDQWFLSEMSNMFRNHGEWPIIQFYSLSNKLLEQQPEKIGAESPIVRVRDITINNSCRSQSQLPNLHDILQISKIEMQQNPFPQNKTMRSNYKRASIRVKNIGIRLKFQKIVKKIIRLRHFSSGFQKKTDSQNQLSPQSIFNKSMYWVVTSYFQQPQLEDYLSKEDFLNLSFLNKRLNLTLNQDLDLNKQFDCAKEYLHYLKQNNLTLVLEQLTEKSLIKKKSQFQSQSQTTIILQQILNSQEKRKLYLQTYLIKYLSYPNEYFEKFHKTKKKFCNDEEQLGEKKRELIKRFSNKKSLRRSNNMIDFQRSIQQFNKLNRVLPTDFNIDTP</sequence>
<accession>A0A8S1JU69</accession>
<gene>
    <name evidence="3" type="ORF">PPRIM_AZ9-3.1.T0090165</name>
</gene>
<dbReference type="PANTHER" id="PTHR45689:SF5">
    <property type="entry name" value="I[[H]] CHANNEL, ISOFORM E"/>
    <property type="match status" value="1"/>
</dbReference>
<protein>
    <recommendedName>
        <fullName evidence="2">Cyclic nucleotide-binding domain-containing protein</fullName>
    </recommendedName>
</protein>
<keyword evidence="1" id="KW-0812">Transmembrane</keyword>
<feature type="transmembrane region" description="Helical" evidence="1">
    <location>
        <begin position="267"/>
        <end position="284"/>
    </location>
</feature>
<dbReference type="GO" id="GO:0005249">
    <property type="term" value="F:voltage-gated potassium channel activity"/>
    <property type="evidence" value="ECO:0007669"/>
    <property type="project" value="TreeGrafter"/>
</dbReference>
<keyword evidence="1" id="KW-1133">Transmembrane helix</keyword>
<dbReference type="InterPro" id="IPR000595">
    <property type="entry name" value="cNMP-bd_dom"/>
</dbReference>
<dbReference type="InterPro" id="IPR013099">
    <property type="entry name" value="K_chnl_dom"/>
</dbReference>
<dbReference type="OMA" id="NHATENT"/>
<comment type="caution">
    <text evidence="3">The sequence shown here is derived from an EMBL/GenBank/DDBJ whole genome shotgun (WGS) entry which is preliminary data.</text>
</comment>
<feature type="transmembrane region" description="Helical" evidence="1">
    <location>
        <begin position="217"/>
        <end position="235"/>
    </location>
</feature>
<dbReference type="GO" id="GO:0003254">
    <property type="term" value="P:regulation of membrane depolarization"/>
    <property type="evidence" value="ECO:0007669"/>
    <property type="project" value="TreeGrafter"/>
</dbReference>